<comment type="caution">
    <text evidence="3">The sequence shown here is derived from an EMBL/GenBank/DDBJ whole genome shotgun (WGS) entry which is preliminary data.</text>
</comment>
<dbReference type="Proteomes" id="UP001151478">
    <property type="component" value="Unassembled WGS sequence"/>
</dbReference>
<keyword evidence="3" id="KW-0482">Metalloprotease</keyword>
<evidence type="ECO:0000256" key="1">
    <source>
        <dbReference type="SAM" id="Phobius"/>
    </source>
</evidence>
<protein>
    <submittedName>
        <fullName evidence="3">CPBP family intramembrane metalloprotease</fullName>
    </submittedName>
</protein>
<reference evidence="3" key="1">
    <citation type="submission" date="2023-02" db="EMBL/GenBank/DDBJ databases">
        <title>Polaribacter ponticola sp. nov., isolated from seawater.</title>
        <authorList>
            <person name="Baek J.H."/>
            <person name="Kim J.M."/>
            <person name="Choi D.G."/>
            <person name="Jeon C.O."/>
        </authorList>
    </citation>
    <scope>NUCLEOTIDE SEQUENCE</scope>
    <source>
        <strain evidence="3">MSW5</strain>
    </source>
</reference>
<keyword evidence="1" id="KW-0812">Transmembrane</keyword>
<evidence type="ECO:0000313" key="4">
    <source>
        <dbReference type="Proteomes" id="UP001151478"/>
    </source>
</evidence>
<dbReference type="Pfam" id="PF02517">
    <property type="entry name" value="Rce1-like"/>
    <property type="match status" value="1"/>
</dbReference>
<dbReference type="InterPro" id="IPR003675">
    <property type="entry name" value="Rce1/LyrA-like_dom"/>
</dbReference>
<gene>
    <name evidence="3" type="ORF">N5A56_008545</name>
</gene>
<feature type="transmembrane region" description="Helical" evidence="1">
    <location>
        <begin position="141"/>
        <end position="161"/>
    </location>
</feature>
<feature type="transmembrane region" description="Helical" evidence="1">
    <location>
        <begin position="192"/>
        <end position="212"/>
    </location>
</feature>
<feature type="transmembrane region" description="Helical" evidence="1">
    <location>
        <begin position="167"/>
        <end position="185"/>
    </location>
</feature>
<dbReference type="GO" id="GO:0008237">
    <property type="term" value="F:metallopeptidase activity"/>
    <property type="evidence" value="ECO:0007669"/>
    <property type="project" value="UniProtKB-KW"/>
</dbReference>
<keyword evidence="3" id="KW-0378">Hydrolase</keyword>
<keyword evidence="4" id="KW-1185">Reference proteome</keyword>
<name>A0ABT5S8L0_9FLAO</name>
<feature type="transmembrane region" description="Helical" evidence="1">
    <location>
        <begin position="65"/>
        <end position="87"/>
    </location>
</feature>
<feature type="domain" description="CAAX prenyl protease 2/Lysostaphin resistance protein A-like" evidence="2">
    <location>
        <begin position="110"/>
        <end position="204"/>
    </location>
</feature>
<feature type="transmembrane region" description="Helical" evidence="1">
    <location>
        <begin position="34"/>
        <end position="53"/>
    </location>
</feature>
<accession>A0ABT5S8L0</accession>
<evidence type="ECO:0000259" key="2">
    <source>
        <dbReference type="Pfam" id="PF02517"/>
    </source>
</evidence>
<proteinExistence type="predicted"/>
<keyword evidence="3" id="KW-0645">Protease</keyword>
<dbReference type="EMBL" id="JAOSLC020000003">
    <property type="protein sequence ID" value="MDD7914458.1"/>
    <property type="molecule type" value="Genomic_DNA"/>
</dbReference>
<feature type="transmembrane region" description="Helical" evidence="1">
    <location>
        <begin position="107"/>
        <end position="129"/>
    </location>
</feature>
<sequence length="226" mass="25894">MKTKLYNYLNKPYAVILIMLIAPLFGFIDRNFTFFFGLGVIFLILKGSKYNWARFGIGQKITSKTILKSLLLATIIFIVFTFLIDPLLIKWLGEYDLSSIDDIRGNLLGYIILMFVVWIFAAFGEEILFRGYYMKALAELLGNNKTAWISSAFIVSLYFGISHAYQGVIGVVSVFLWSFVISLIFSKNKNNLLLLVLIHGIYDTIGITLIYLNKDHIITEWVQQLL</sequence>
<keyword evidence="1" id="KW-1133">Transmembrane helix</keyword>
<organism evidence="3 4">
    <name type="scientific">Polaribacter ponticola</name>
    <dbReference type="NCBI Taxonomy" id="2978475"/>
    <lineage>
        <taxon>Bacteria</taxon>
        <taxon>Pseudomonadati</taxon>
        <taxon>Bacteroidota</taxon>
        <taxon>Flavobacteriia</taxon>
        <taxon>Flavobacteriales</taxon>
        <taxon>Flavobacteriaceae</taxon>
    </lineage>
</organism>
<keyword evidence="1" id="KW-0472">Membrane</keyword>
<dbReference type="RefSeq" id="WP_265725075.1">
    <property type="nucleotide sequence ID" value="NZ_JAOSLC020000003.1"/>
</dbReference>
<evidence type="ECO:0000313" key="3">
    <source>
        <dbReference type="EMBL" id="MDD7914458.1"/>
    </source>
</evidence>
<feature type="transmembrane region" description="Helical" evidence="1">
    <location>
        <begin position="12"/>
        <end position="28"/>
    </location>
</feature>